<evidence type="ECO:0000313" key="4">
    <source>
        <dbReference type="EMBL" id="OAQ35081.1"/>
    </source>
</evidence>
<sequence>MRVFVGRTKIQVLQGHQGRVKSLVYSPNSQQLLSGSDDKTARLWDSETGPTDLILEGHSGKVKAVAFSPTGQQVASASNDNSIRLWDARTGAAVFVLTDNIDEIAGIAYSPDGHRIACVGRDKTMRIFDTLAGLLVVETCKDDFHDCVTYSHDGQLIATGSGNRLQLWEAEATTFERGRGWEAHMHGISSIAFSPDDRWIASCSWDRTVKLWDSGSGLLVSSFVNHTDFVNCVRFSPNGSYITSASNDNTLRLWEVNSLGTGLDSQDTVNLQLCATYSPDGRQLITGSCNAPTRQLNADSGDVEFVFPDHLQNTYCIAFSPDGLQIAIGGSGQAVILWSVESRAASFVFRTRNSSVNSVVFSPCGRWLASGGFDSDVRLWDTRSGAAGHVLNGHEGFMQSVAFSPDGRWIGLARMNGNIQIWEVDTGELKADTTIDVDRYGINVVAYKPGCLQVASCHGDGTIRLWDDDQQLQGFRYIVKQSQSSSKFGFSSCGQWAATAHHRCVRLWKLPSSDQDQQELSLQDQDCNLTIEGFTGGVRDIVWRPNKLEFATTSHEGSIRAWQVVEDKDGSGRVSVQLLWSSGPSPFAASGAVLNDAVGLSPINRKLLEQRGAINVTL</sequence>
<feature type="repeat" description="WD" evidence="3">
    <location>
        <begin position="223"/>
        <end position="258"/>
    </location>
</feature>
<dbReference type="AlphaFoldDB" id="A0A197KEH5"/>
<keyword evidence="2" id="KW-0677">Repeat</keyword>
<dbReference type="Proteomes" id="UP000078512">
    <property type="component" value="Unassembled WGS sequence"/>
</dbReference>
<dbReference type="PANTHER" id="PTHR19848">
    <property type="entry name" value="WD40 REPEAT PROTEIN"/>
    <property type="match status" value="1"/>
</dbReference>
<evidence type="ECO:0000256" key="3">
    <source>
        <dbReference type="PROSITE-ProRule" id="PRU00221"/>
    </source>
</evidence>
<dbReference type="InterPro" id="IPR020472">
    <property type="entry name" value="WD40_PAC1"/>
</dbReference>
<dbReference type="InterPro" id="IPR015943">
    <property type="entry name" value="WD40/YVTN_repeat-like_dom_sf"/>
</dbReference>
<evidence type="ECO:0000256" key="2">
    <source>
        <dbReference type="ARBA" id="ARBA00022737"/>
    </source>
</evidence>
<keyword evidence="5" id="KW-1185">Reference proteome</keyword>
<dbReference type="InterPro" id="IPR036322">
    <property type="entry name" value="WD40_repeat_dom_sf"/>
</dbReference>
<gene>
    <name evidence="4" type="ORF">K457DRAFT_1860201</name>
</gene>
<dbReference type="PRINTS" id="PR00320">
    <property type="entry name" value="GPROTEINBRPT"/>
</dbReference>
<dbReference type="CDD" id="cd00200">
    <property type="entry name" value="WD40"/>
    <property type="match status" value="1"/>
</dbReference>
<dbReference type="PROSITE" id="PS00678">
    <property type="entry name" value="WD_REPEATS_1"/>
    <property type="match status" value="5"/>
</dbReference>
<evidence type="ECO:0000313" key="5">
    <source>
        <dbReference type="Proteomes" id="UP000078512"/>
    </source>
</evidence>
<evidence type="ECO:0000256" key="1">
    <source>
        <dbReference type="ARBA" id="ARBA00022574"/>
    </source>
</evidence>
<dbReference type="SUPFAM" id="SSF50978">
    <property type="entry name" value="WD40 repeat-like"/>
    <property type="match status" value="3"/>
</dbReference>
<organism evidence="4 5">
    <name type="scientific">Linnemannia elongata AG-77</name>
    <dbReference type="NCBI Taxonomy" id="1314771"/>
    <lineage>
        <taxon>Eukaryota</taxon>
        <taxon>Fungi</taxon>
        <taxon>Fungi incertae sedis</taxon>
        <taxon>Mucoromycota</taxon>
        <taxon>Mortierellomycotina</taxon>
        <taxon>Mortierellomycetes</taxon>
        <taxon>Mortierellales</taxon>
        <taxon>Mortierellaceae</taxon>
        <taxon>Linnemannia</taxon>
    </lineage>
</organism>
<dbReference type="InterPro" id="IPR001680">
    <property type="entry name" value="WD40_rpt"/>
</dbReference>
<dbReference type="InterPro" id="IPR001632">
    <property type="entry name" value="WD40_G-protein_beta-like"/>
</dbReference>
<dbReference type="PROSITE" id="PS50294">
    <property type="entry name" value="WD_REPEATS_REGION"/>
    <property type="match status" value="6"/>
</dbReference>
<keyword evidence="1 3" id="KW-0853">WD repeat</keyword>
<dbReference type="SMART" id="SM00320">
    <property type="entry name" value="WD40"/>
    <property type="match status" value="11"/>
</dbReference>
<dbReference type="EMBL" id="KV442015">
    <property type="protein sequence ID" value="OAQ35081.1"/>
    <property type="molecule type" value="Genomic_DNA"/>
</dbReference>
<dbReference type="PANTHER" id="PTHR19848:SF8">
    <property type="entry name" value="F-BOX AND WD REPEAT DOMAIN CONTAINING 7"/>
    <property type="match status" value="1"/>
</dbReference>
<feature type="repeat" description="WD" evidence="3">
    <location>
        <begin position="307"/>
        <end position="348"/>
    </location>
</feature>
<feature type="repeat" description="WD" evidence="3">
    <location>
        <begin position="349"/>
        <end position="390"/>
    </location>
</feature>
<dbReference type="Pfam" id="PF00400">
    <property type="entry name" value="WD40"/>
    <property type="match status" value="11"/>
</dbReference>
<dbReference type="InterPro" id="IPR019775">
    <property type="entry name" value="WD40_repeat_CS"/>
</dbReference>
<accession>A0A197KEH5</accession>
<proteinExistence type="predicted"/>
<name>A0A197KEH5_9FUNG</name>
<feature type="repeat" description="WD" evidence="3">
    <location>
        <begin position="181"/>
        <end position="222"/>
    </location>
</feature>
<dbReference type="PRINTS" id="PR00319">
    <property type="entry name" value="GPROTEINB"/>
</dbReference>
<reference evidence="4 5" key="1">
    <citation type="submission" date="2016-05" db="EMBL/GenBank/DDBJ databases">
        <title>Genome sequencing reveals origins of a unique bacterial endosymbiosis in the earliest lineages of terrestrial Fungi.</title>
        <authorList>
            <consortium name="DOE Joint Genome Institute"/>
            <person name="Uehling J."/>
            <person name="Gryganskyi A."/>
            <person name="Hameed K."/>
            <person name="Tschaplinski T."/>
            <person name="Misztal P."/>
            <person name="Wu S."/>
            <person name="Desiro A."/>
            <person name="Vande Pol N."/>
            <person name="Du Z.-Y."/>
            <person name="Zienkiewicz A."/>
            <person name="Zienkiewicz K."/>
            <person name="Morin E."/>
            <person name="Tisserant E."/>
            <person name="Splivallo R."/>
            <person name="Hainaut M."/>
            <person name="Henrissat B."/>
            <person name="Ohm R."/>
            <person name="Kuo A."/>
            <person name="Yan J."/>
            <person name="Lipzen A."/>
            <person name="Nolan M."/>
            <person name="Labutti K."/>
            <person name="Barry K."/>
            <person name="Goldstein A."/>
            <person name="Labbe J."/>
            <person name="Schadt C."/>
            <person name="Tuskan G."/>
            <person name="Grigoriev I."/>
            <person name="Martin F."/>
            <person name="Vilgalys R."/>
            <person name="Bonito G."/>
        </authorList>
    </citation>
    <scope>NUCLEOTIDE SEQUENCE [LARGE SCALE GENOMIC DNA]</scope>
    <source>
        <strain evidence="4 5">AG-77</strain>
    </source>
</reference>
<dbReference type="PROSITE" id="PS50082">
    <property type="entry name" value="WD_REPEATS_2"/>
    <property type="match status" value="9"/>
</dbReference>
<dbReference type="OrthoDB" id="540662at2759"/>
<protein>
    <submittedName>
        <fullName evidence="4">WD40 repeat-like protein</fullName>
    </submittedName>
</protein>
<dbReference type="Gene3D" id="2.130.10.10">
    <property type="entry name" value="YVTN repeat-like/Quinoprotein amine dehydrogenase"/>
    <property type="match status" value="4"/>
</dbReference>
<feature type="repeat" description="WD" evidence="3">
    <location>
        <begin position="55"/>
        <end position="96"/>
    </location>
</feature>
<feature type="repeat" description="WD" evidence="3">
    <location>
        <begin position="531"/>
        <end position="564"/>
    </location>
</feature>
<feature type="repeat" description="WD" evidence="3">
    <location>
        <begin position="13"/>
        <end position="54"/>
    </location>
</feature>
<dbReference type="STRING" id="1314771.A0A197KEH5"/>
<feature type="repeat" description="WD" evidence="3">
    <location>
        <begin position="97"/>
        <end position="129"/>
    </location>
</feature>
<feature type="repeat" description="WD" evidence="3">
    <location>
        <begin position="391"/>
        <end position="432"/>
    </location>
</feature>